<gene>
    <name evidence="3" type="ORF">STPYR_12634</name>
</gene>
<dbReference type="AlphaFoldDB" id="A0A1Y5Q632"/>
<organism evidence="3">
    <name type="scientific">uncultured Stenotrophomonas sp</name>
    <dbReference type="NCBI Taxonomy" id="165438"/>
    <lineage>
        <taxon>Bacteria</taxon>
        <taxon>Pseudomonadati</taxon>
        <taxon>Pseudomonadota</taxon>
        <taxon>Gammaproteobacteria</taxon>
        <taxon>Lysobacterales</taxon>
        <taxon>Lysobacteraceae</taxon>
        <taxon>Stenotrophomonas</taxon>
        <taxon>environmental samples</taxon>
    </lineage>
</organism>
<sequence>MMKRSRTTALLLMSTAPLLFTACQQEQTVQVQEGLYTSVEACSEATGDPSSCRQAFTAAQQQAADAAPQYASREECAQEYPAEQCVSQRTSAGHSFVGPMMMGFFMSQMLGARAGAVAAPPASQPAFRDKANGWAKPAAAPGGSGGLNTASRIGAGKAGLAPVNAEPNRAVTARRGGFGNSSRGRGSFGG</sequence>
<evidence type="ECO:0000313" key="3">
    <source>
        <dbReference type="EMBL" id="SBV37691.1"/>
    </source>
</evidence>
<feature type="chain" id="PRO_5012531632" description="DUF1190 domain-containing protein" evidence="2">
    <location>
        <begin position="22"/>
        <end position="190"/>
    </location>
</feature>
<feature type="compositionally biased region" description="Low complexity" evidence="1">
    <location>
        <begin position="180"/>
        <end position="190"/>
    </location>
</feature>
<dbReference type="Pfam" id="PF06693">
    <property type="entry name" value="DUF1190"/>
    <property type="match status" value="1"/>
</dbReference>
<feature type="signal peptide" evidence="2">
    <location>
        <begin position="1"/>
        <end position="21"/>
    </location>
</feature>
<name>A0A1Y5Q632_9GAMM</name>
<protein>
    <recommendedName>
        <fullName evidence="4">DUF1190 domain-containing protein</fullName>
    </recommendedName>
</protein>
<dbReference type="InterPro" id="IPR009576">
    <property type="entry name" value="Biofilm_formation_YgiB"/>
</dbReference>
<proteinExistence type="predicted"/>
<dbReference type="EMBL" id="FLTS01000001">
    <property type="protein sequence ID" value="SBV37691.1"/>
    <property type="molecule type" value="Genomic_DNA"/>
</dbReference>
<evidence type="ECO:0000256" key="2">
    <source>
        <dbReference type="SAM" id="SignalP"/>
    </source>
</evidence>
<feature type="compositionally biased region" description="Low complexity" evidence="1">
    <location>
        <begin position="123"/>
        <end position="141"/>
    </location>
</feature>
<reference evidence="3" key="1">
    <citation type="submission" date="2016-03" db="EMBL/GenBank/DDBJ databases">
        <authorList>
            <person name="Ploux O."/>
        </authorList>
    </citation>
    <scope>NUCLEOTIDE SEQUENCE</scope>
    <source>
        <strain evidence="3">UC10</strain>
    </source>
</reference>
<evidence type="ECO:0000256" key="1">
    <source>
        <dbReference type="SAM" id="MobiDB-lite"/>
    </source>
</evidence>
<feature type="region of interest" description="Disordered" evidence="1">
    <location>
        <begin position="123"/>
        <end position="190"/>
    </location>
</feature>
<accession>A0A1Y5Q632</accession>
<keyword evidence="2" id="KW-0732">Signal</keyword>
<dbReference type="PROSITE" id="PS51257">
    <property type="entry name" value="PROKAR_LIPOPROTEIN"/>
    <property type="match status" value="1"/>
</dbReference>
<evidence type="ECO:0008006" key="4">
    <source>
        <dbReference type="Google" id="ProtNLM"/>
    </source>
</evidence>